<protein>
    <recommendedName>
        <fullName evidence="15">Transcription factor grauzone</fullName>
    </recommendedName>
</protein>
<feature type="domain" description="C2H2-type" evidence="11">
    <location>
        <begin position="227"/>
        <end position="255"/>
    </location>
</feature>
<feature type="domain" description="C2H2-type" evidence="11">
    <location>
        <begin position="458"/>
        <end position="485"/>
    </location>
</feature>
<keyword evidence="5 9" id="KW-0862">Zinc</keyword>
<evidence type="ECO:0000256" key="4">
    <source>
        <dbReference type="ARBA" id="ARBA00022771"/>
    </source>
</evidence>
<dbReference type="GO" id="GO:0000978">
    <property type="term" value="F:RNA polymerase II cis-regulatory region sequence-specific DNA binding"/>
    <property type="evidence" value="ECO:0007669"/>
    <property type="project" value="TreeGrafter"/>
</dbReference>
<name>A0A1B0GII2_LUTLO</name>
<dbReference type="SMART" id="SM00355">
    <property type="entry name" value="ZnF_C2H2"/>
    <property type="match status" value="10"/>
</dbReference>
<dbReference type="GO" id="GO:0003700">
    <property type="term" value="F:DNA-binding transcription factor activity"/>
    <property type="evidence" value="ECO:0007669"/>
    <property type="project" value="TreeGrafter"/>
</dbReference>
<reference evidence="13" key="1">
    <citation type="submission" date="2020-05" db="UniProtKB">
        <authorList>
            <consortium name="EnsemblMetazoa"/>
        </authorList>
    </citation>
    <scope>IDENTIFICATION</scope>
    <source>
        <strain evidence="13">Jacobina</strain>
    </source>
</reference>
<evidence type="ECO:0008006" key="15">
    <source>
        <dbReference type="Google" id="ProtNLM"/>
    </source>
</evidence>
<dbReference type="Proteomes" id="UP000092461">
    <property type="component" value="Unassembled WGS sequence"/>
</dbReference>
<feature type="compositionally biased region" description="Basic and acidic residues" evidence="10">
    <location>
        <begin position="508"/>
        <end position="523"/>
    </location>
</feature>
<feature type="domain" description="C2H2-type" evidence="11">
    <location>
        <begin position="282"/>
        <end position="309"/>
    </location>
</feature>
<dbReference type="PROSITE" id="PS50157">
    <property type="entry name" value="ZINC_FINGER_C2H2_2"/>
    <property type="match status" value="9"/>
</dbReference>
<evidence type="ECO:0000256" key="1">
    <source>
        <dbReference type="ARBA" id="ARBA00004123"/>
    </source>
</evidence>
<dbReference type="GO" id="GO:0006357">
    <property type="term" value="P:regulation of transcription by RNA polymerase II"/>
    <property type="evidence" value="ECO:0007669"/>
    <property type="project" value="TreeGrafter"/>
</dbReference>
<dbReference type="Gene3D" id="3.40.1800.20">
    <property type="match status" value="1"/>
</dbReference>
<comment type="subcellular location">
    <subcellularLocation>
        <location evidence="1">Nucleus</location>
    </subcellularLocation>
</comment>
<dbReference type="PANTHER" id="PTHR24404">
    <property type="entry name" value="ZINC FINGER PROTEIN"/>
    <property type="match status" value="1"/>
</dbReference>
<organism evidence="13 14">
    <name type="scientific">Lutzomyia longipalpis</name>
    <name type="common">Sand fly</name>
    <dbReference type="NCBI Taxonomy" id="7200"/>
    <lineage>
        <taxon>Eukaryota</taxon>
        <taxon>Metazoa</taxon>
        <taxon>Ecdysozoa</taxon>
        <taxon>Arthropoda</taxon>
        <taxon>Hexapoda</taxon>
        <taxon>Insecta</taxon>
        <taxon>Pterygota</taxon>
        <taxon>Neoptera</taxon>
        <taxon>Endopterygota</taxon>
        <taxon>Diptera</taxon>
        <taxon>Nematocera</taxon>
        <taxon>Psychodoidea</taxon>
        <taxon>Psychodidae</taxon>
        <taxon>Lutzomyia</taxon>
        <taxon>Lutzomyia</taxon>
    </lineage>
</organism>
<dbReference type="SMART" id="SM00868">
    <property type="entry name" value="zf-AD"/>
    <property type="match status" value="2"/>
</dbReference>
<dbReference type="SUPFAM" id="SSF57716">
    <property type="entry name" value="Glucocorticoid receptor-like (DNA-binding domain)"/>
    <property type="match status" value="1"/>
</dbReference>
<keyword evidence="14" id="KW-1185">Reference proteome</keyword>
<evidence type="ECO:0000313" key="13">
    <source>
        <dbReference type="EnsemblMetazoa" id="LLOJ004532-PA"/>
    </source>
</evidence>
<dbReference type="GO" id="GO:0005634">
    <property type="term" value="C:nucleus"/>
    <property type="evidence" value="ECO:0007669"/>
    <property type="project" value="UniProtKB-SubCell"/>
</dbReference>
<accession>A0A1B0GII2</accession>
<feature type="domain" description="C2H2-type" evidence="11">
    <location>
        <begin position="401"/>
        <end position="428"/>
    </location>
</feature>
<dbReference type="InterPro" id="IPR036236">
    <property type="entry name" value="Znf_C2H2_sf"/>
</dbReference>
<evidence type="ECO:0000256" key="10">
    <source>
        <dbReference type="SAM" id="MobiDB-lite"/>
    </source>
</evidence>
<keyword evidence="6" id="KW-0238">DNA-binding</keyword>
<evidence type="ECO:0000256" key="6">
    <source>
        <dbReference type="ARBA" id="ARBA00023125"/>
    </source>
</evidence>
<dbReference type="Pfam" id="PF00096">
    <property type="entry name" value="zf-C2H2"/>
    <property type="match status" value="5"/>
</dbReference>
<evidence type="ECO:0000256" key="9">
    <source>
        <dbReference type="PROSITE-ProRule" id="PRU01263"/>
    </source>
</evidence>
<evidence type="ECO:0000256" key="5">
    <source>
        <dbReference type="ARBA" id="ARBA00022833"/>
    </source>
</evidence>
<dbReference type="VEuPathDB" id="VectorBase:LLOJ004532"/>
<dbReference type="EnsemblMetazoa" id="LLOJ004532-RA">
    <property type="protein sequence ID" value="LLOJ004532-PA"/>
    <property type="gene ID" value="LLOJ004532"/>
</dbReference>
<keyword evidence="2 9" id="KW-0479">Metal-binding</keyword>
<sequence>MSKVSEIPSQNAFNSPTNYNISEMCRLCLISTENKLEIFGEIGHQMNISKMIWILLNSKVLRNDSWPQNICMTCCEKLTEFHGFYSTVKSTEATLVGLCGARKTSEGSEEVSIETEEKFIPNNEIVERRDSENPPNFSEEDFPVKVKVEISEDPDEQERLLDDMSAVEEVESKPRRLPVKTRKQKRSQKVRKQKIPSKLNALQSPPATIASKKKVSMDTLIKTFVKLSCEFCSMEFPIFEKLKRHYRDEHDTEGYVMCCSIRFENRERLLEHVRYHRNPDKYICKLCGKDFKFRNSLHVHMDTHIPPEDRKFKCTHCPKSFTMLCRLTVHEKVHVPPEEREHVCPKCKKPFASIYTLRSHLKLVHERVQKRVCEICAKVFNTRECFEAHMMRHTGQTPPRVKCQQCGKEYAERNSLRRHMQMHKVTNETFTCDQCGRITSSKLALYKHKSIVHSNKTFQCTLCEKKFKRAIVLKEHMASHTGEQLYSCKFCDRTFNSNANKYVHQKRMHPEEWEEDRRKKLEKTSSSTAN</sequence>
<dbReference type="Pfam" id="PF07776">
    <property type="entry name" value="zf-AD"/>
    <property type="match status" value="1"/>
</dbReference>
<dbReference type="Gene3D" id="3.30.160.60">
    <property type="entry name" value="Classic Zinc Finger"/>
    <property type="match status" value="5"/>
</dbReference>
<dbReference type="VEuPathDB" id="VectorBase:LLONM1_001336"/>
<feature type="region of interest" description="Disordered" evidence="10">
    <location>
        <begin position="171"/>
        <end position="195"/>
    </location>
</feature>
<feature type="domain" description="C2H2-type" evidence="11">
    <location>
        <begin position="371"/>
        <end position="398"/>
    </location>
</feature>
<keyword evidence="3" id="KW-0677">Repeat</keyword>
<evidence type="ECO:0000256" key="8">
    <source>
        <dbReference type="PROSITE-ProRule" id="PRU00042"/>
    </source>
</evidence>
<keyword evidence="4 8" id="KW-0863">Zinc-finger</keyword>
<feature type="domain" description="C2H2-type" evidence="11">
    <location>
        <begin position="312"/>
        <end position="339"/>
    </location>
</feature>
<feature type="region of interest" description="Disordered" evidence="10">
    <location>
        <begin position="506"/>
        <end position="530"/>
    </location>
</feature>
<dbReference type="GO" id="GO:0008270">
    <property type="term" value="F:zinc ion binding"/>
    <property type="evidence" value="ECO:0007669"/>
    <property type="project" value="UniProtKB-UniRule"/>
</dbReference>
<dbReference type="PROSITE" id="PS00028">
    <property type="entry name" value="ZINC_FINGER_C2H2_1"/>
    <property type="match status" value="8"/>
</dbReference>
<feature type="compositionally biased region" description="Basic residues" evidence="10">
    <location>
        <begin position="175"/>
        <end position="195"/>
    </location>
</feature>
<evidence type="ECO:0000256" key="2">
    <source>
        <dbReference type="ARBA" id="ARBA00022723"/>
    </source>
</evidence>
<dbReference type="InterPro" id="IPR012934">
    <property type="entry name" value="Znf_AD"/>
</dbReference>
<dbReference type="PANTHER" id="PTHR24404:SF114">
    <property type="entry name" value="KLUMPFUSS, ISOFORM B-RELATED"/>
    <property type="match status" value="1"/>
</dbReference>
<feature type="binding site" evidence="9">
    <location>
        <position position="25"/>
    </location>
    <ligand>
        <name>Zn(2+)</name>
        <dbReference type="ChEBI" id="CHEBI:29105"/>
    </ligand>
</feature>
<feature type="domain" description="C2H2-type" evidence="11">
    <location>
        <begin position="486"/>
        <end position="514"/>
    </location>
</feature>
<evidence type="ECO:0000259" key="11">
    <source>
        <dbReference type="PROSITE" id="PS50157"/>
    </source>
</evidence>
<dbReference type="InterPro" id="IPR013087">
    <property type="entry name" value="Znf_C2H2_type"/>
</dbReference>
<dbReference type="EMBL" id="AJWK01014150">
    <property type="status" value="NOT_ANNOTATED_CDS"/>
    <property type="molecule type" value="Genomic_DNA"/>
</dbReference>
<feature type="domain" description="C2H2-type" evidence="11">
    <location>
        <begin position="342"/>
        <end position="370"/>
    </location>
</feature>
<feature type="binding site" evidence="9">
    <location>
        <position position="28"/>
    </location>
    <ligand>
        <name>Zn(2+)</name>
        <dbReference type="ChEBI" id="CHEBI:29105"/>
    </ligand>
</feature>
<dbReference type="PROSITE" id="PS51915">
    <property type="entry name" value="ZAD"/>
    <property type="match status" value="1"/>
</dbReference>
<evidence type="ECO:0000259" key="12">
    <source>
        <dbReference type="PROSITE" id="PS51915"/>
    </source>
</evidence>
<feature type="domain" description="C2H2-type" evidence="11">
    <location>
        <begin position="430"/>
        <end position="458"/>
    </location>
</feature>
<dbReference type="InterPro" id="IPR050589">
    <property type="entry name" value="Ikaros_C2H2-ZF"/>
</dbReference>
<dbReference type="FunFam" id="3.30.160.60:FF:000145">
    <property type="entry name" value="Zinc finger protein 574"/>
    <property type="match status" value="1"/>
</dbReference>
<feature type="binding site" evidence="9">
    <location>
        <position position="74"/>
    </location>
    <ligand>
        <name>Zn(2+)</name>
        <dbReference type="ChEBI" id="CHEBI:29105"/>
    </ligand>
</feature>
<dbReference type="AlphaFoldDB" id="A0A1B0GII2"/>
<dbReference type="SUPFAM" id="SSF57667">
    <property type="entry name" value="beta-beta-alpha zinc fingers"/>
    <property type="match status" value="5"/>
</dbReference>
<evidence type="ECO:0000256" key="7">
    <source>
        <dbReference type="ARBA" id="ARBA00023242"/>
    </source>
</evidence>
<evidence type="ECO:0000256" key="3">
    <source>
        <dbReference type="ARBA" id="ARBA00022737"/>
    </source>
</evidence>
<feature type="domain" description="ZAD" evidence="12">
    <location>
        <begin position="23"/>
        <end position="98"/>
    </location>
</feature>
<feature type="binding site" evidence="9">
    <location>
        <position position="71"/>
    </location>
    <ligand>
        <name>Zn(2+)</name>
        <dbReference type="ChEBI" id="CHEBI:29105"/>
    </ligand>
</feature>
<keyword evidence="7" id="KW-0539">Nucleus</keyword>
<proteinExistence type="predicted"/>
<evidence type="ECO:0000313" key="14">
    <source>
        <dbReference type="Proteomes" id="UP000092461"/>
    </source>
</evidence>